<dbReference type="AlphaFoldDB" id="A0A5Q4YWU5"/>
<dbReference type="GO" id="GO:0016740">
    <property type="term" value="F:transferase activity"/>
    <property type="evidence" value="ECO:0007669"/>
    <property type="project" value="UniProtKB-KW"/>
</dbReference>
<comment type="pathway">
    <text evidence="2">Glycan biosynthesis; alginate biosynthesis.</text>
</comment>
<keyword evidence="6" id="KW-0574">Periplasm</keyword>
<name>A0A5Q4YWU5_9BURK</name>
<dbReference type="EMBL" id="LR699556">
    <property type="protein sequence ID" value="VVD31182.1"/>
    <property type="molecule type" value="Genomic_DNA"/>
</dbReference>
<dbReference type="KEGG" id="pdio:PDMSB3_0058.3"/>
<organism evidence="9 10">
    <name type="scientific">Paraburkholderia dioscoreae</name>
    <dbReference type="NCBI Taxonomy" id="2604047"/>
    <lineage>
        <taxon>Bacteria</taxon>
        <taxon>Pseudomonadati</taxon>
        <taxon>Pseudomonadota</taxon>
        <taxon>Betaproteobacteria</taxon>
        <taxon>Burkholderiales</taxon>
        <taxon>Burkholderiaceae</taxon>
        <taxon>Paraburkholderia</taxon>
    </lineage>
</organism>
<protein>
    <recommendedName>
        <fullName evidence="4">Alginate biosynthesis protein AlgF</fullName>
    </recommendedName>
</protein>
<comment type="subcellular location">
    <subcellularLocation>
        <location evidence="1">Periplasm</location>
    </subcellularLocation>
</comment>
<keyword evidence="9" id="KW-0808">Transferase</keyword>
<feature type="chain" id="PRO_5024915470" description="Alginate biosynthesis protein AlgF" evidence="8">
    <location>
        <begin position="30"/>
        <end position="227"/>
    </location>
</feature>
<dbReference type="InterPro" id="IPR035422">
    <property type="entry name" value="AlgF"/>
</dbReference>
<keyword evidence="7" id="KW-0016">Alginate biosynthesis</keyword>
<evidence type="ECO:0000313" key="10">
    <source>
        <dbReference type="Proteomes" id="UP000325811"/>
    </source>
</evidence>
<evidence type="ECO:0000256" key="7">
    <source>
        <dbReference type="ARBA" id="ARBA00022841"/>
    </source>
</evidence>
<dbReference type="RefSeq" id="WP_165190257.1">
    <property type="nucleotide sequence ID" value="NZ_LR699556.1"/>
</dbReference>
<dbReference type="Pfam" id="PF11182">
    <property type="entry name" value="AlgF"/>
    <property type="match status" value="1"/>
</dbReference>
<geneLocation type="plasmid" evidence="9 10">
    <name>pII</name>
</geneLocation>
<evidence type="ECO:0000313" key="9">
    <source>
        <dbReference type="EMBL" id="VVD31182.1"/>
    </source>
</evidence>
<evidence type="ECO:0000256" key="6">
    <source>
        <dbReference type="ARBA" id="ARBA00022764"/>
    </source>
</evidence>
<dbReference type="GO" id="GO:0042597">
    <property type="term" value="C:periplasmic space"/>
    <property type="evidence" value="ECO:0007669"/>
    <property type="project" value="UniProtKB-SubCell"/>
</dbReference>
<gene>
    <name evidence="9" type="ORF">PDMSB3_0058</name>
</gene>
<keyword evidence="5 8" id="KW-0732">Signal</keyword>
<keyword evidence="10" id="KW-1185">Reference proteome</keyword>
<evidence type="ECO:0000256" key="1">
    <source>
        <dbReference type="ARBA" id="ARBA00004418"/>
    </source>
</evidence>
<dbReference type="UniPathway" id="UPA00286"/>
<evidence type="ECO:0000256" key="3">
    <source>
        <dbReference type="ARBA" id="ARBA00010033"/>
    </source>
</evidence>
<keyword evidence="9" id="KW-0614">Plasmid</keyword>
<comment type="similarity">
    <text evidence="3">Belongs to the AlgF family.</text>
</comment>
<evidence type="ECO:0000256" key="2">
    <source>
        <dbReference type="ARBA" id="ARBA00005182"/>
    </source>
</evidence>
<accession>A0A5Q4YWU5</accession>
<sequence length="227" mass="24162">MMKIQTLYIRAACTVGAAVSFSLSPPVAAQEIARLYAPQAPAGSSYLRVVNPSAKAVNVEFAGKRDALDPKRRVVTDYRVVDASLEVAINVDGHPLKHFKVKPGTFNTMVLTGADQPQVIADATNDRDDLKAELRFYNVARECNGALAIQDGATVFDHVNTGDSRKRAINPVQAHLVGRCDGAAVSEPAALPLLKSGDHASVFLLGDKASPRLVTQVDATEAYSGAH</sequence>
<evidence type="ECO:0000256" key="4">
    <source>
        <dbReference type="ARBA" id="ARBA00013964"/>
    </source>
</evidence>
<evidence type="ECO:0000256" key="5">
    <source>
        <dbReference type="ARBA" id="ARBA00022729"/>
    </source>
</evidence>
<feature type="signal peptide" evidence="8">
    <location>
        <begin position="1"/>
        <end position="29"/>
    </location>
</feature>
<evidence type="ECO:0000256" key="8">
    <source>
        <dbReference type="SAM" id="SignalP"/>
    </source>
</evidence>
<dbReference type="Proteomes" id="UP000325811">
    <property type="component" value="Plasmid pII"/>
</dbReference>
<dbReference type="GO" id="GO:0042121">
    <property type="term" value="P:alginic acid biosynthetic process"/>
    <property type="evidence" value="ECO:0007669"/>
    <property type="project" value="UniProtKB-UniPathway"/>
</dbReference>
<reference evidence="9 10" key="1">
    <citation type="submission" date="2019-08" db="EMBL/GenBank/DDBJ databases">
        <authorList>
            <person name="Herpell B J."/>
        </authorList>
    </citation>
    <scope>NUCLEOTIDE SEQUENCE [LARGE SCALE GENOMIC DNA]</scope>
    <source>
        <strain evidence="10">Msb3</strain>
        <plasmid evidence="9 10">pII</plasmid>
    </source>
</reference>
<proteinExistence type="inferred from homology"/>